<dbReference type="Proteomes" id="UP000198131">
    <property type="component" value="Unassembled WGS sequence"/>
</dbReference>
<protein>
    <recommendedName>
        <fullName evidence="3">DUF4249 domain-containing protein</fullName>
    </recommendedName>
</protein>
<reference evidence="2" key="1">
    <citation type="submission" date="2017-06" db="EMBL/GenBank/DDBJ databases">
        <authorList>
            <person name="Varghese N."/>
            <person name="Submissions S."/>
        </authorList>
    </citation>
    <scope>NUCLEOTIDE SEQUENCE [LARGE SCALE GENOMIC DNA]</scope>
    <source>
        <strain evidence="2">DSM 11116</strain>
    </source>
</reference>
<accession>A0A212UA48</accession>
<gene>
    <name evidence="1" type="ORF">SAMN06265337_2740</name>
</gene>
<dbReference type="OrthoDB" id="1062680at2"/>
<evidence type="ECO:0000313" key="1">
    <source>
        <dbReference type="EMBL" id="SNC75172.1"/>
    </source>
</evidence>
<evidence type="ECO:0008006" key="3">
    <source>
        <dbReference type="Google" id="ProtNLM"/>
    </source>
</evidence>
<name>A0A212UA48_9BACT</name>
<evidence type="ECO:0000313" key="2">
    <source>
        <dbReference type="Proteomes" id="UP000198131"/>
    </source>
</evidence>
<dbReference type="EMBL" id="FYEW01000002">
    <property type="protein sequence ID" value="SNC75172.1"/>
    <property type="molecule type" value="Genomic_DNA"/>
</dbReference>
<dbReference type="InterPro" id="IPR025345">
    <property type="entry name" value="DUF4249"/>
</dbReference>
<organism evidence="1 2">
    <name type="scientific">Hymenobacter gelipurpurascens</name>
    <dbReference type="NCBI Taxonomy" id="89968"/>
    <lineage>
        <taxon>Bacteria</taxon>
        <taxon>Pseudomonadati</taxon>
        <taxon>Bacteroidota</taxon>
        <taxon>Cytophagia</taxon>
        <taxon>Cytophagales</taxon>
        <taxon>Hymenobacteraceae</taxon>
        <taxon>Hymenobacter</taxon>
    </lineage>
</organism>
<dbReference type="Pfam" id="PF14054">
    <property type="entry name" value="DUF4249"/>
    <property type="match status" value="1"/>
</dbReference>
<sequence length="397" mass="44997">MNMSFCSAKPCSWLVVFFLLTTSCIETFEPKVTKGIPNFLVVDGAINAQGISTIRLSRTTGLAQNGQALVEGKARAFIEEESGRQYLLTESPAGTYTSASLVLPEGKPVRLHFTTAGGREYVSDYTSAKYTPPIDSITWRPTSLGLQLYVSTHDANDQLRYYRWSYDETWEFTSAYTSTFKYENGKIVERDPLEDIYHCWTSENSTRIRVSTTQKLEQAVVSESPLTLLPFTSTKLRYKYSIRAKQYALSQEEYAYWDALSKNTETLGTLFDPLPSQLSGNVHSLTDASEVVVGFIGAQSITEKRIFIDRSELPKDWVAETGYERCGVDTMLRPHGIYPNPRPTPADVIQFFADGQHIPIEDLQQDPRNPERYYLYSVAECVDCRKRGTNVRPSFWK</sequence>
<dbReference type="AlphaFoldDB" id="A0A212UA48"/>
<keyword evidence="2" id="KW-1185">Reference proteome</keyword>
<proteinExistence type="predicted"/>